<evidence type="ECO:0000313" key="1">
    <source>
        <dbReference type="EMBL" id="CAD9119486.1"/>
    </source>
</evidence>
<accession>A0A7S1Q6U4</accession>
<dbReference type="EMBL" id="HBGE01027469">
    <property type="protein sequence ID" value="CAD9119486.1"/>
    <property type="molecule type" value="Transcribed_RNA"/>
</dbReference>
<gene>
    <name evidence="1" type="ORF">ACAT0790_LOCUS16516</name>
</gene>
<proteinExistence type="predicted"/>
<dbReference type="AlphaFoldDB" id="A0A7S1Q6U4"/>
<reference evidence="1" key="1">
    <citation type="submission" date="2021-01" db="EMBL/GenBank/DDBJ databases">
        <authorList>
            <person name="Corre E."/>
            <person name="Pelletier E."/>
            <person name="Niang G."/>
            <person name="Scheremetjew M."/>
            <person name="Finn R."/>
            <person name="Kale V."/>
            <person name="Holt S."/>
            <person name="Cochrane G."/>
            <person name="Meng A."/>
            <person name="Brown T."/>
            <person name="Cohen L."/>
        </authorList>
    </citation>
    <scope>NUCLEOTIDE SEQUENCE</scope>
    <source>
        <strain evidence="1">OF101</strain>
    </source>
</reference>
<name>A0A7S1Q6U4_ALECA</name>
<organism evidence="1">
    <name type="scientific">Alexandrium catenella</name>
    <name type="common">Red tide dinoflagellate</name>
    <name type="synonym">Gonyaulax catenella</name>
    <dbReference type="NCBI Taxonomy" id="2925"/>
    <lineage>
        <taxon>Eukaryota</taxon>
        <taxon>Sar</taxon>
        <taxon>Alveolata</taxon>
        <taxon>Dinophyceae</taxon>
        <taxon>Gonyaulacales</taxon>
        <taxon>Pyrocystaceae</taxon>
        <taxon>Alexandrium</taxon>
    </lineage>
</organism>
<protein>
    <submittedName>
        <fullName evidence="1">Uncharacterized protein</fullName>
    </submittedName>
</protein>
<sequence>MRQTDALPSVEVVALWQCLPDEGHPLPGRINTSLQQTMRDAWRTQCGSLVAAILSAPWCVSLFKGVGADQEAPAHARGKALADAENGTAGEATYAKAGFMESERIAAVKRQFELGELRHSGLAGAFRTAAQSDARKRYVEVVQDVFDFVYLLGEVLVQFHRVSDGLGDYGMIRVAPWLHPFLETLVDKVQRIRGNLERLNGAVEDVYVLGRARGARVERPAPSNQMIARAHACIERAVTGRSSHVLALLQTFEELRARSSPERLPHVMEGLGDACMALRTVLASPEFRAHVGDAFPNLPPLGNSPSDVVVNGGGYAIEDHKVPALMPSTPSTSGSYTPPRLEVVTGAGDNLNEAASVGPDARFAGVARPTAPDVVPRVPVRRGELSADVHRMVSGGCGAGLTRHDQRSLLISDGNLYIFEKGSRSKVKSVVEIASGIEFCRLTPAGMLSLIVHRLPRGASPEDGVLECKHYTFEFPDVQVAMAFQDELTQDQPSRL</sequence>